<dbReference type="RefSeq" id="WP_344602476.1">
    <property type="nucleotide sequence ID" value="NZ_BAAAHE010000008.1"/>
</dbReference>
<protein>
    <recommendedName>
        <fullName evidence="2">Serine aminopeptidase S33 domain-containing protein</fullName>
    </recommendedName>
</protein>
<dbReference type="SUPFAM" id="SSF53474">
    <property type="entry name" value="alpha/beta-Hydrolases"/>
    <property type="match status" value="1"/>
</dbReference>
<evidence type="ECO:0000313" key="4">
    <source>
        <dbReference type="Proteomes" id="UP001500957"/>
    </source>
</evidence>
<evidence type="ECO:0000313" key="3">
    <source>
        <dbReference type="EMBL" id="GAA0610818.1"/>
    </source>
</evidence>
<gene>
    <name evidence="3" type="ORF">GCM10009547_11070</name>
</gene>
<comment type="caution">
    <text evidence="3">The sequence shown here is derived from an EMBL/GenBank/DDBJ whole genome shotgun (WGS) entry which is preliminary data.</text>
</comment>
<evidence type="ECO:0000259" key="2">
    <source>
        <dbReference type="Pfam" id="PF12146"/>
    </source>
</evidence>
<feature type="domain" description="Serine aminopeptidase S33" evidence="2">
    <location>
        <begin position="27"/>
        <end position="114"/>
    </location>
</feature>
<sequence length="226" mass="24220">MDRITRTSAGVELAADFYPGTRNLAFVVTHGWGSARPTDIPAALAGAGFPALAHDLRGHGQSGGERTEISRADWVADVVGMVDELRVRVPDARIGLVGASFGAYLSLVAAGEREVAALSLRVPANYLDEGFDAPHEPRFRADVRRPEDLYPADSRALRVLRAFGGPVQLVDADGDAVIPRETIAGYVDAVDPARLTRHTLSGPHHLATPELRREYLAALLAWAATL</sequence>
<dbReference type="Proteomes" id="UP001500957">
    <property type="component" value="Unassembled WGS sequence"/>
</dbReference>
<keyword evidence="4" id="KW-1185">Reference proteome</keyword>
<dbReference type="Pfam" id="PF12146">
    <property type="entry name" value="Hydrolase_4"/>
    <property type="match status" value="1"/>
</dbReference>
<dbReference type="InterPro" id="IPR022742">
    <property type="entry name" value="Hydrolase_4"/>
</dbReference>
<proteinExistence type="inferred from homology"/>
<reference evidence="3 4" key="1">
    <citation type="journal article" date="2019" name="Int. J. Syst. Evol. Microbiol.">
        <title>The Global Catalogue of Microorganisms (GCM) 10K type strain sequencing project: providing services to taxonomists for standard genome sequencing and annotation.</title>
        <authorList>
            <consortium name="The Broad Institute Genomics Platform"/>
            <consortium name="The Broad Institute Genome Sequencing Center for Infectious Disease"/>
            <person name="Wu L."/>
            <person name="Ma J."/>
        </authorList>
    </citation>
    <scope>NUCLEOTIDE SEQUENCE [LARGE SCALE GENOMIC DNA]</scope>
    <source>
        <strain evidence="3 4">JCM 10671</strain>
    </source>
</reference>
<organism evidence="3 4">
    <name type="scientific">Sporichthya brevicatena</name>
    <dbReference type="NCBI Taxonomy" id="171442"/>
    <lineage>
        <taxon>Bacteria</taxon>
        <taxon>Bacillati</taxon>
        <taxon>Actinomycetota</taxon>
        <taxon>Actinomycetes</taxon>
        <taxon>Sporichthyales</taxon>
        <taxon>Sporichthyaceae</taxon>
        <taxon>Sporichthya</taxon>
    </lineage>
</organism>
<dbReference type="Gene3D" id="3.40.50.1820">
    <property type="entry name" value="alpha/beta hydrolase"/>
    <property type="match status" value="1"/>
</dbReference>
<dbReference type="InterPro" id="IPR050261">
    <property type="entry name" value="FrsA_esterase"/>
</dbReference>
<evidence type="ECO:0000256" key="1">
    <source>
        <dbReference type="ARBA" id="ARBA00008645"/>
    </source>
</evidence>
<dbReference type="EMBL" id="BAAAHE010000008">
    <property type="protein sequence ID" value="GAA0610818.1"/>
    <property type="molecule type" value="Genomic_DNA"/>
</dbReference>
<comment type="similarity">
    <text evidence="1">Belongs to the AB hydrolase superfamily.</text>
</comment>
<dbReference type="PANTHER" id="PTHR22946">
    <property type="entry name" value="DIENELACTONE HYDROLASE DOMAIN-CONTAINING PROTEIN-RELATED"/>
    <property type="match status" value="1"/>
</dbReference>
<name>A0ABN1GG32_9ACTN</name>
<accession>A0ABN1GG32</accession>
<dbReference type="PANTHER" id="PTHR22946:SF5">
    <property type="entry name" value="PEPTIDASE S9 PROLYL OLIGOPEPTIDASE CATALYTIC DOMAIN-CONTAINING PROTEIN"/>
    <property type="match status" value="1"/>
</dbReference>
<dbReference type="InterPro" id="IPR029058">
    <property type="entry name" value="AB_hydrolase_fold"/>
</dbReference>